<dbReference type="OrthoDB" id="8777060at2"/>
<sequence length="102" mass="11810">MILFEGYKLNAVKARLTVAITNIAERHRTAGRVLTWRLIHEIEKEALETLKQAGDLEMKYIRMVRSSQWGYVPRVNQPADLNGYDELPVAVTTIQRAYHSFH</sequence>
<name>A0A3A3FIL0_9BURK</name>
<keyword evidence="2" id="KW-1185">Reference proteome</keyword>
<dbReference type="Proteomes" id="UP000265955">
    <property type="component" value="Unassembled WGS sequence"/>
</dbReference>
<dbReference type="Pfam" id="PF10616">
    <property type="entry name" value="DUF2471"/>
    <property type="match status" value="1"/>
</dbReference>
<dbReference type="EMBL" id="QYUO01000002">
    <property type="protein sequence ID" value="RJF95107.1"/>
    <property type="molecule type" value="Genomic_DNA"/>
</dbReference>
<evidence type="ECO:0000313" key="1">
    <source>
        <dbReference type="EMBL" id="RJF95107.1"/>
    </source>
</evidence>
<proteinExistence type="predicted"/>
<dbReference type="RefSeq" id="WP_119770258.1">
    <property type="nucleotide sequence ID" value="NZ_QYUO01000002.1"/>
</dbReference>
<comment type="caution">
    <text evidence="1">The sequence shown here is derived from an EMBL/GenBank/DDBJ whole genome shotgun (WGS) entry which is preliminary data.</text>
</comment>
<reference evidence="2" key="1">
    <citation type="submission" date="2018-09" db="EMBL/GenBank/DDBJ databases">
        <authorList>
            <person name="Zhu H."/>
        </authorList>
    </citation>
    <scope>NUCLEOTIDE SEQUENCE [LARGE SCALE GENOMIC DNA]</scope>
    <source>
        <strain evidence="2">K1R23-30</strain>
    </source>
</reference>
<accession>A0A3A3FIL0</accession>
<organism evidence="1 2">
    <name type="scientific">Noviherbaspirillum saxi</name>
    <dbReference type="NCBI Taxonomy" id="2320863"/>
    <lineage>
        <taxon>Bacteria</taxon>
        <taxon>Pseudomonadati</taxon>
        <taxon>Pseudomonadota</taxon>
        <taxon>Betaproteobacteria</taxon>
        <taxon>Burkholderiales</taxon>
        <taxon>Oxalobacteraceae</taxon>
        <taxon>Noviherbaspirillum</taxon>
    </lineage>
</organism>
<dbReference type="AlphaFoldDB" id="A0A3A3FIL0"/>
<dbReference type="InterPro" id="IPR018894">
    <property type="entry name" value="DUF2471"/>
</dbReference>
<evidence type="ECO:0000313" key="2">
    <source>
        <dbReference type="Proteomes" id="UP000265955"/>
    </source>
</evidence>
<protein>
    <submittedName>
        <fullName evidence="1">Uncharacterized protein</fullName>
    </submittedName>
</protein>
<gene>
    <name evidence="1" type="ORF">D3871_16730</name>
</gene>